<sequence>MAELQIEEVTAGDGAEAKPGDTVHVHYVGTLADGSKFDSSRDRGEPLVFPLGEGHVIEGWDKGVVGMRVGDVRKLVVPPHQAYGDRGVPPVIPPAATLHFEVELVGIG</sequence>
<dbReference type="EC" id="5.2.1.8" evidence="6"/>
<feature type="domain" description="PPIase FKBP-type" evidence="8">
    <location>
        <begin position="20"/>
        <end position="108"/>
    </location>
</feature>
<evidence type="ECO:0000256" key="7">
    <source>
        <dbReference type="SAM" id="MobiDB-lite"/>
    </source>
</evidence>
<protein>
    <recommendedName>
        <fullName evidence="6">Peptidyl-prolyl cis-trans isomerase</fullName>
        <ecNumber evidence="6">5.2.1.8</ecNumber>
    </recommendedName>
</protein>
<evidence type="ECO:0000256" key="4">
    <source>
        <dbReference type="ARBA" id="ARBA00023235"/>
    </source>
</evidence>
<evidence type="ECO:0000259" key="8">
    <source>
        <dbReference type="PROSITE" id="PS50059"/>
    </source>
</evidence>
<evidence type="ECO:0000256" key="6">
    <source>
        <dbReference type="RuleBase" id="RU003915"/>
    </source>
</evidence>
<evidence type="ECO:0000256" key="3">
    <source>
        <dbReference type="ARBA" id="ARBA00023110"/>
    </source>
</evidence>
<gene>
    <name evidence="9" type="ORF">AB8O55_08235</name>
</gene>
<dbReference type="Pfam" id="PF00254">
    <property type="entry name" value="FKBP_C"/>
    <property type="match status" value="1"/>
</dbReference>
<dbReference type="PANTHER" id="PTHR43811:SF19">
    <property type="entry name" value="39 KDA FK506-BINDING NUCLEAR PROTEIN"/>
    <property type="match status" value="1"/>
</dbReference>
<dbReference type="InterPro" id="IPR001179">
    <property type="entry name" value="PPIase_FKBP_dom"/>
</dbReference>
<name>A0ABV4CFW8_9PSEU</name>
<accession>A0ABV4CFW8</accession>
<dbReference type="PROSITE" id="PS50059">
    <property type="entry name" value="FKBP_PPIASE"/>
    <property type="match status" value="1"/>
</dbReference>
<evidence type="ECO:0000256" key="1">
    <source>
        <dbReference type="ARBA" id="ARBA00000971"/>
    </source>
</evidence>
<keyword evidence="3 5" id="KW-0697">Rotamase</keyword>
<dbReference type="PANTHER" id="PTHR43811">
    <property type="entry name" value="FKBP-TYPE PEPTIDYL-PROLYL CIS-TRANS ISOMERASE FKPA"/>
    <property type="match status" value="1"/>
</dbReference>
<evidence type="ECO:0000256" key="2">
    <source>
        <dbReference type="ARBA" id="ARBA00006577"/>
    </source>
</evidence>
<feature type="region of interest" description="Disordered" evidence="7">
    <location>
        <begin position="1"/>
        <end position="20"/>
    </location>
</feature>
<evidence type="ECO:0000313" key="9">
    <source>
        <dbReference type="EMBL" id="MEY8039383.1"/>
    </source>
</evidence>
<dbReference type="EMBL" id="JBGEHV010000011">
    <property type="protein sequence ID" value="MEY8039383.1"/>
    <property type="molecule type" value="Genomic_DNA"/>
</dbReference>
<comment type="catalytic activity">
    <reaction evidence="1 5 6">
        <text>[protein]-peptidylproline (omega=180) = [protein]-peptidylproline (omega=0)</text>
        <dbReference type="Rhea" id="RHEA:16237"/>
        <dbReference type="Rhea" id="RHEA-COMP:10747"/>
        <dbReference type="Rhea" id="RHEA-COMP:10748"/>
        <dbReference type="ChEBI" id="CHEBI:83833"/>
        <dbReference type="ChEBI" id="CHEBI:83834"/>
        <dbReference type="EC" id="5.2.1.8"/>
    </reaction>
</comment>
<dbReference type="Gene3D" id="3.10.50.40">
    <property type="match status" value="1"/>
</dbReference>
<dbReference type="InterPro" id="IPR046357">
    <property type="entry name" value="PPIase_dom_sf"/>
</dbReference>
<keyword evidence="10" id="KW-1185">Reference proteome</keyword>
<dbReference type="SUPFAM" id="SSF54534">
    <property type="entry name" value="FKBP-like"/>
    <property type="match status" value="1"/>
</dbReference>
<dbReference type="GO" id="GO:0003755">
    <property type="term" value="F:peptidyl-prolyl cis-trans isomerase activity"/>
    <property type="evidence" value="ECO:0007669"/>
    <property type="project" value="UniProtKB-EC"/>
</dbReference>
<dbReference type="RefSeq" id="WP_345367530.1">
    <property type="nucleotide sequence ID" value="NZ_BAABII010000019.1"/>
</dbReference>
<comment type="similarity">
    <text evidence="2 6">Belongs to the FKBP-type PPIase family.</text>
</comment>
<organism evidence="9 10">
    <name type="scientific">Saccharopolyspora cebuensis</name>
    <dbReference type="NCBI Taxonomy" id="418759"/>
    <lineage>
        <taxon>Bacteria</taxon>
        <taxon>Bacillati</taxon>
        <taxon>Actinomycetota</taxon>
        <taxon>Actinomycetes</taxon>
        <taxon>Pseudonocardiales</taxon>
        <taxon>Pseudonocardiaceae</taxon>
        <taxon>Saccharopolyspora</taxon>
    </lineage>
</organism>
<reference evidence="9 10" key="1">
    <citation type="submission" date="2024-08" db="EMBL/GenBank/DDBJ databases">
        <title>Genome mining of Saccharopolyspora cebuensis PGLac3 from Nigerian medicinal plant.</title>
        <authorList>
            <person name="Ezeobiora C.E."/>
            <person name="Igbokwe N.H."/>
            <person name="Amin D.H."/>
            <person name="Mendie U.E."/>
        </authorList>
    </citation>
    <scope>NUCLEOTIDE SEQUENCE [LARGE SCALE GENOMIC DNA]</scope>
    <source>
        <strain evidence="9 10">PGLac3</strain>
    </source>
</reference>
<keyword evidence="4 5" id="KW-0413">Isomerase</keyword>
<evidence type="ECO:0000313" key="10">
    <source>
        <dbReference type="Proteomes" id="UP001564626"/>
    </source>
</evidence>
<evidence type="ECO:0000256" key="5">
    <source>
        <dbReference type="PROSITE-ProRule" id="PRU00277"/>
    </source>
</evidence>
<comment type="caution">
    <text evidence="9">The sequence shown here is derived from an EMBL/GenBank/DDBJ whole genome shotgun (WGS) entry which is preliminary data.</text>
</comment>
<proteinExistence type="inferred from homology"/>
<dbReference type="Proteomes" id="UP001564626">
    <property type="component" value="Unassembled WGS sequence"/>
</dbReference>